<name>A0A183E6U1_9BILA</name>
<dbReference type="GO" id="GO:0042026">
    <property type="term" value="P:protein refolding"/>
    <property type="evidence" value="ECO:0007669"/>
    <property type="project" value="TreeGrafter"/>
</dbReference>
<feature type="domain" description="SHSP" evidence="4">
    <location>
        <begin position="43"/>
        <end position="150"/>
    </location>
</feature>
<dbReference type="InterPro" id="IPR001436">
    <property type="entry name" value="Alpha-crystallin/sHSP_animal"/>
</dbReference>
<dbReference type="GO" id="GO:0051082">
    <property type="term" value="F:unfolded protein binding"/>
    <property type="evidence" value="ECO:0007669"/>
    <property type="project" value="TreeGrafter"/>
</dbReference>
<dbReference type="PANTHER" id="PTHR45640">
    <property type="entry name" value="HEAT SHOCK PROTEIN HSP-12.2-RELATED"/>
    <property type="match status" value="1"/>
</dbReference>
<keyword evidence="6" id="KW-1185">Reference proteome</keyword>
<dbReference type="WBParaSite" id="GPUH_0001670401-mRNA-1">
    <property type="protein sequence ID" value="GPUH_0001670401-mRNA-1"/>
    <property type="gene ID" value="GPUH_0001670401"/>
</dbReference>
<comment type="similarity">
    <text evidence="2 3">Belongs to the small heat shock protein (HSP20) family.</text>
</comment>
<dbReference type="PROSITE" id="PS01031">
    <property type="entry name" value="SHSP"/>
    <property type="match status" value="1"/>
</dbReference>
<dbReference type="PANTHER" id="PTHR45640:SF13">
    <property type="entry name" value="HEAT SHOCK PROTEIN 22-RELATED"/>
    <property type="match status" value="1"/>
</dbReference>
<evidence type="ECO:0000313" key="7">
    <source>
        <dbReference type="WBParaSite" id="GPUH_0001670401-mRNA-1"/>
    </source>
</evidence>
<evidence type="ECO:0000256" key="2">
    <source>
        <dbReference type="PROSITE-ProRule" id="PRU00285"/>
    </source>
</evidence>
<dbReference type="InterPro" id="IPR002068">
    <property type="entry name" value="A-crystallin/Hsp20_dom"/>
</dbReference>
<keyword evidence="1" id="KW-0346">Stress response</keyword>
<accession>A0A183E6U1</accession>
<dbReference type="GO" id="GO:0009408">
    <property type="term" value="P:response to heat"/>
    <property type="evidence" value="ECO:0007669"/>
    <property type="project" value="TreeGrafter"/>
</dbReference>
<evidence type="ECO:0000256" key="1">
    <source>
        <dbReference type="ARBA" id="ARBA00023016"/>
    </source>
</evidence>
<dbReference type="Pfam" id="PF00011">
    <property type="entry name" value="HSP20"/>
    <property type="match status" value="1"/>
</dbReference>
<dbReference type="AlphaFoldDB" id="A0A183E6U1"/>
<dbReference type="Gene3D" id="2.60.40.790">
    <property type="match status" value="1"/>
</dbReference>
<sequence>MERQFAHAIRRMDRMLGPASDEWPVVNENIQKQKLTSDLLSKFRRLTASRSFQVTDEKGRFAVKLNVSAFHPEELAVKIQDREVCIEGHHEERSDQHGSVERHFVQKFLLHTTALPDSVESSLSDDGVLRVTAQKKCTVEEVQSRRIPIQPVNN</sequence>
<proteinExistence type="inferred from homology"/>
<dbReference type="GO" id="GO:0005737">
    <property type="term" value="C:cytoplasm"/>
    <property type="evidence" value="ECO:0007669"/>
    <property type="project" value="TreeGrafter"/>
</dbReference>
<organism evidence="7">
    <name type="scientific">Gongylonema pulchrum</name>
    <dbReference type="NCBI Taxonomy" id="637853"/>
    <lineage>
        <taxon>Eukaryota</taxon>
        <taxon>Metazoa</taxon>
        <taxon>Ecdysozoa</taxon>
        <taxon>Nematoda</taxon>
        <taxon>Chromadorea</taxon>
        <taxon>Rhabditida</taxon>
        <taxon>Spirurina</taxon>
        <taxon>Spiruromorpha</taxon>
        <taxon>Spiruroidea</taxon>
        <taxon>Gongylonematidae</taxon>
        <taxon>Gongylonema</taxon>
    </lineage>
</organism>
<protein>
    <submittedName>
        <fullName evidence="7">SHSP domain-containing protein</fullName>
    </submittedName>
</protein>
<gene>
    <name evidence="5" type="ORF">GPUH_LOCUS16682</name>
</gene>
<dbReference type="EMBL" id="UYRT01084099">
    <property type="protein sequence ID" value="VDN28349.1"/>
    <property type="molecule type" value="Genomic_DNA"/>
</dbReference>
<evidence type="ECO:0000313" key="5">
    <source>
        <dbReference type="EMBL" id="VDN28349.1"/>
    </source>
</evidence>
<evidence type="ECO:0000256" key="3">
    <source>
        <dbReference type="RuleBase" id="RU003616"/>
    </source>
</evidence>
<evidence type="ECO:0000313" key="6">
    <source>
        <dbReference type="Proteomes" id="UP000271098"/>
    </source>
</evidence>
<dbReference type="OrthoDB" id="1431247at2759"/>
<evidence type="ECO:0000259" key="4">
    <source>
        <dbReference type="PROSITE" id="PS01031"/>
    </source>
</evidence>
<dbReference type="Proteomes" id="UP000271098">
    <property type="component" value="Unassembled WGS sequence"/>
</dbReference>
<dbReference type="InterPro" id="IPR008978">
    <property type="entry name" value="HSP20-like_chaperone"/>
</dbReference>
<dbReference type="PRINTS" id="PR00299">
    <property type="entry name" value="ACRYSTALLIN"/>
</dbReference>
<reference evidence="7" key="1">
    <citation type="submission" date="2016-06" db="UniProtKB">
        <authorList>
            <consortium name="WormBaseParasite"/>
        </authorList>
    </citation>
    <scope>IDENTIFICATION</scope>
</reference>
<dbReference type="CDD" id="cd06526">
    <property type="entry name" value="metazoan_ACD"/>
    <property type="match status" value="1"/>
</dbReference>
<reference evidence="5 6" key="2">
    <citation type="submission" date="2018-11" db="EMBL/GenBank/DDBJ databases">
        <authorList>
            <consortium name="Pathogen Informatics"/>
        </authorList>
    </citation>
    <scope>NUCLEOTIDE SEQUENCE [LARGE SCALE GENOMIC DNA]</scope>
</reference>
<dbReference type="GO" id="GO:0005634">
    <property type="term" value="C:nucleus"/>
    <property type="evidence" value="ECO:0007669"/>
    <property type="project" value="TreeGrafter"/>
</dbReference>
<dbReference type="SUPFAM" id="SSF49764">
    <property type="entry name" value="HSP20-like chaperones"/>
    <property type="match status" value="1"/>
</dbReference>